<feature type="region of interest" description="Disordered" evidence="5">
    <location>
        <begin position="316"/>
        <end position="342"/>
    </location>
</feature>
<evidence type="ECO:0000256" key="3">
    <source>
        <dbReference type="ARBA" id="ARBA00022989"/>
    </source>
</evidence>
<feature type="transmembrane region" description="Helical" evidence="6">
    <location>
        <begin position="185"/>
        <end position="203"/>
    </location>
</feature>
<feature type="transmembrane region" description="Helical" evidence="6">
    <location>
        <begin position="108"/>
        <end position="130"/>
    </location>
</feature>
<evidence type="ECO:0000256" key="5">
    <source>
        <dbReference type="SAM" id="MobiDB-lite"/>
    </source>
</evidence>
<feature type="compositionally biased region" description="Low complexity" evidence="5">
    <location>
        <begin position="322"/>
        <end position="342"/>
    </location>
</feature>
<dbReference type="GO" id="GO:0005783">
    <property type="term" value="C:endoplasmic reticulum"/>
    <property type="evidence" value="ECO:0007669"/>
    <property type="project" value="TreeGrafter"/>
</dbReference>
<keyword evidence="3 6" id="KW-1133">Transmembrane helix</keyword>
<feature type="transmembrane region" description="Helical" evidence="6">
    <location>
        <begin position="523"/>
        <end position="545"/>
    </location>
</feature>
<evidence type="ECO:0000313" key="8">
    <source>
        <dbReference type="Proteomes" id="UP000308199"/>
    </source>
</evidence>
<dbReference type="OrthoDB" id="2499604at2759"/>
<comment type="caution">
    <text evidence="7">The sequence shown here is derived from an EMBL/GenBank/DDBJ whole genome shotgun (WGS) entry which is preliminary data.</text>
</comment>
<keyword evidence="4 6" id="KW-0472">Membrane</keyword>
<dbReference type="Pfam" id="PF03547">
    <property type="entry name" value="Mem_trans"/>
    <property type="match status" value="1"/>
</dbReference>
<evidence type="ECO:0000256" key="2">
    <source>
        <dbReference type="ARBA" id="ARBA00022692"/>
    </source>
</evidence>
<dbReference type="PANTHER" id="PTHR31794:SF2">
    <property type="entry name" value="AUXIN EFFLUX TRANSPORTER FAMILY PROTEIN (EUROFUNG)"/>
    <property type="match status" value="1"/>
</dbReference>
<dbReference type="Proteomes" id="UP000308199">
    <property type="component" value="Unassembled WGS sequence"/>
</dbReference>
<feature type="transmembrane region" description="Helical" evidence="6">
    <location>
        <begin position="407"/>
        <end position="425"/>
    </location>
</feature>
<evidence type="ECO:0000313" key="7">
    <source>
        <dbReference type="EMBL" id="THH06131.1"/>
    </source>
</evidence>
<evidence type="ECO:0000256" key="6">
    <source>
        <dbReference type="SAM" id="Phobius"/>
    </source>
</evidence>
<dbReference type="InterPro" id="IPR004776">
    <property type="entry name" value="Mem_transp_PIN-like"/>
</dbReference>
<organism evidence="7 8">
    <name type="scientific">Phellinidium pouzarii</name>
    <dbReference type="NCBI Taxonomy" id="167371"/>
    <lineage>
        <taxon>Eukaryota</taxon>
        <taxon>Fungi</taxon>
        <taxon>Dikarya</taxon>
        <taxon>Basidiomycota</taxon>
        <taxon>Agaricomycotina</taxon>
        <taxon>Agaricomycetes</taxon>
        <taxon>Hymenochaetales</taxon>
        <taxon>Hymenochaetaceae</taxon>
        <taxon>Phellinidium</taxon>
    </lineage>
</organism>
<dbReference type="AlphaFoldDB" id="A0A4S4L5G8"/>
<sequence>MRFLTPDIPFAQHDVYWATSEDCVLGISLLYYKSSSSFSLDIYFLALASSTKRHKRHAFCMFNSEGTRPDLTLLTLQQVNYINVALFTPALIFSKVAFTLSPEKLRELWVVPVFFILVSGVSWSISNLLGRLFCLKASQRNYAVAAAMFMNSNSLPIALMQSLIATVPGLKWGDDDTKSAMLGRALSYLVLFSTLGMVLRWSYGVSLLSKADPDAPEEQGIGMQVHDEEKQTPMQDASFTDAVSESIRDLDQRLKNVDTIGSYPTTTTTTLVGHEDDTHISTVDVVSESRRSLEIHLPQTLYPSLSILSTDQINKDEVSKDPSLSSPSLGPESEGEPLSSSTPPRLHYFHRASLRFLQFLKAGMLGFVAFMTAPLWASLLSLIVALVEPLQHLIENEIPPLKNAIEIAGLCSVPLTLIVLGGYFYTPPSASDSERVEEIQRAIPLGGDTSTIGRWRSFVRKAYNKLRSRMRRAKYKAPPLFKDPVFIVSNVLLLSSPTALTLAQMTQATSGDAFEQLISRTVFWSYCIVTPPTTVIYVLIGLILAQI</sequence>
<keyword evidence="8" id="KW-1185">Reference proteome</keyword>
<dbReference type="EMBL" id="SGPK01000214">
    <property type="protein sequence ID" value="THH06131.1"/>
    <property type="molecule type" value="Genomic_DNA"/>
</dbReference>
<proteinExistence type="predicted"/>
<comment type="subcellular location">
    <subcellularLocation>
        <location evidence="1">Membrane</location>
        <topology evidence="1">Multi-pass membrane protein</topology>
    </subcellularLocation>
</comment>
<feature type="transmembrane region" description="Helical" evidence="6">
    <location>
        <begin position="81"/>
        <end position="102"/>
    </location>
</feature>
<gene>
    <name evidence="7" type="ORF">EW145_g4298</name>
</gene>
<keyword evidence="2 6" id="KW-0812">Transmembrane</keyword>
<name>A0A4S4L5G8_9AGAM</name>
<feature type="transmembrane region" description="Helical" evidence="6">
    <location>
        <begin position="480"/>
        <end position="503"/>
    </location>
</feature>
<evidence type="ECO:0000256" key="1">
    <source>
        <dbReference type="ARBA" id="ARBA00004141"/>
    </source>
</evidence>
<protein>
    <submittedName>
        <fullName evidence="7">Uncharacterized protein</fullName>
    </submittedName>
</protein>
<dbReference type="GO" id="GO:0055085">
    <property type="term" value="P:transmembrane transport"/>
    <property type="evidence" value="ECO:0007669"/>
    <property type="project" value="InterPro"/>
</dbReference>
<feature type="transmembrane region" description="Helical" evidence="6">
    <location>
        <begin position="364"/>
        <end position="387"/>
    </location>
</feature>
<evidence type="ECO:0000256" key="4">
    <source>
        <dbReference type="ARBA" id="ARBA00023136"/>
    </source>
</evidence>
<reference evidence="7 8" key="1">
    <citation type="submission" date="2019-02" db="EMBL/GenBank/DDBJ databases">
        <title>Genome sequencing of the rare red list fungi Phellinidium pouzarii.</title>
        <authorList>
            <person name="Buettner E."/>
            <person name="Kellner H."/>
        </authorList>
    </citation>
    <scope>NUCLEOTIDE SEQUENCE [LARGE SCALE GENOMIC DNA]</scope>
    <source>
        <strain evidence="7 8">DSM 108285</strain>
    </source>
</reference>
<accession>A0A4S4L5G8</accession>
<dbReference type="GO" id="GO:0016020">
    <property type="term" value="C:membrane"/>
    <property type="evidence" value="ECO:0007669"/>
    <property type="project" value="UniProtKB-SubCell"/>
</dbReference>
<feature type="transmembrane region" description="Helical" evidence="6">
    <location>
        <begin position="142"/>
        <end position="165"/>
    </location>
</feature>
<dbReference type="PANTHER" id="PTHR31794">
    <property type="entry name" value="AUXIN EFFLUX TRANSPORTER FAMILY PROTEIN (EUROFUNG)"/>
    <property type="match status" value="1"/>
</dbReference>